<evidence type="ECO:0000256" key="1">
    <source>
        <dbReference type="ARBA" id="ARBA00000448"/>
    </source>
</evidence>
<dbReference type="InterPro" id="IPR050288">
    <property type="entry name" value="Cellulose_deg_GH3"/>
</dbReference>
<keyword evidence="9" id="KW-0119">Carbohydrate metabolism</keyword>
<dbReference type="Pfam" id="PF24864">
    <property type="entry name" value="DUF7730"/>
    <property type="match status" value="1"/>
</dbReference>
<dbReference type="InterPro" id="IPR002772">
    <property type="entry name" value="Glyco_hydro_3_C"/>
</dbReference>
<dbReference type="InterPro" id="IPR013783">
    <property type="entry name" value="Ig-like_fold"/>
</dbReference>
<name>A0ABR4I389_9EURO</name>
<dbReference type="Proteomes" id="UP001610335">
    <property type="component" value="Unassembled WGS sequence"/>
</dbReference>
<dbReference type="PANTHER" id="PTHR42715:SF5">
    <property type="entry name" value="BETA-GLUCOSIDASE M-RELATED"/>
    <property type="match status" value="1"/>
</dbReference>
<dbReference type="PANTHER" id="PTHR42715">
    <property type="entry name" value="BETA-GLUCOSIDASE"/>
    <property type="match status" value="1"/>
</dbReference>
<dbReference type="InterPro" id="IPR036881">
    <property type="entry name" value="Glyco_hydro_3_C_sf"/>
</dbReference>
<keyword evidence="15" id="KW-1185">Reference proteome</keyword>
<comment type="subcellular location">
    <subcellularLocation>
        <location evidence="2">Secreted</location>
    </subcellularLocation>
</comment>
<keyword evidence="6" id="KW-0732">Signal</keyword>
<dbReference type="Gene3D" id="3.40.50.1700">
    <property type="entry name" value="Glycoside hydrolase family 3 C-terminal domain"/>
    <property type="match status" value="1"/>
</dbReference>
<comment type="similarity">
    <text evidence="3">Belongs to the glycosyl hydrolase 3 family.</text>
</comment>
<keyword evidence="10" id="KW-0326">Glycosidase</keyword>
<dbReference type="EC" id="3.2.1.21" evidence="4"/>
<protein>
    <recommendedName>
        <fullName evidence="4">beta-glucosidase</fullName>
        <ecNumber evidence="4">3.2.1.21</ecNumber>
    </recommendedName>
</protein>
<organism evidence="14 15">
    <name type="scientific">Aspergillus cavernicola</name>
    <dbReference type="NCBI Taxonomy" id="176166"/>
    <lineage>
        <taxon>Eukaryota</taxon>
        <taxon>Fungi</taxon>
        <taxon>Dikarya</taxon>
        <taxon>Ascomycota</taxon>
        <taxon>Pezizomycotina</taxon>
        <taxon>Eurotiomycetes</taxon>
        <taxon>Eurotiomycetidae</taxon>
        <taxon>Eurotiales</taxon>
        <taxon>Aspergillaceae</taxon>
        <taxon>Aspergillus</taxon>
        <taxon>Aspergillus subgen. Nidulantes</taxon>
    </lineage>
</organism>
<keyword evidence="7" id="KW-0378">Hydrolase</keyword>
<keyword evidence="5" id="KW-0964">Secreted</keyword>
<dbReference type="Pfam" id="PF01915">
    <property type="entry name" value="Glyco_hydro_3_C"/>
    <property type="match status" value="1"/>
</dbReference>
<gene>
    <name evidence="14" type="ORF">BDW59DRAFT_163810</name>
</gene>
<dbReference type="Pfam" id="PF14310">
    <property type="entry name" value="Fn3-like"/>
    <property type="match status" value="1"/>
</dbReference>
<evidence type="ECO:0000256" key="7">
    <source>
        <dbReference type="ARBA" id="ARBA00022801"/>
    </source>
</evidence>
<dbReference type="SUPFAM" id="SSF52279">
    <property type="entry name" value="Beta-D-glucan exohydrolase, C-terminal domain"/>
    <property type="match status" value="1"/>
</dbReference>
<proteinExistence type="inferred from homology"/>
<dbReference type="InterPro" id="IPR056632">
    <property type="entry name" value="DUF7730"/>
</dbReference>
<evidence type="ECO:0000256" key="3">
    <source>
        <dbReference type="ARBA" id="ARBA00005336"/>
    </source>
</evidence>
<evidence type="ECO:0000256" key="6">
    <source>
        <dbReference type="ARBA" id="ARBA00022729"/>
    </source>
</evidence>
<evidence type="ECO:0000256" key="5">
    <source>
        <dbReference type="ARBA" id="ARBA00022525"/>
    </source>
</evidence>
<evidence type="ECO:0000256" key="10">
    <source>
        <dbReference type="ARBA" id="ARBA00023295"/>
    </source>
</evidence>
<sequence>MTSQLKSAFLAKLPVEIRYQIYELVFGDKIIAFTPGGGSDIRHCVCPAKGEKFHWFSWKTNNSTSWCYCTTHEREAISSRLLLLLPCCQIYSESVNILWFHNPIHVQMMGGPLDFRIFSDIQAALAPRNFHAIRSLDVSFIHPNISRWAQVVDDEWFTGWNGAGDPGGNFMTAEQEGRFTIPTPAKIQAGVASAEAGFDLAFPVSPYWGAVGETLTAGVRNGKLSSARLTEMATLGVGMTADFTKPHRKVNARDPAAKGTLLTAAIEGHVLVTNIGNSLPLRKPQLLSLFGHDARFMNVPNPDAATSLGVVLSPWGAGSESSNVTAKCPNMIVVIHNARIHLVDQWIDLPNITAVIFGHLPGQDGGRALAQILFGDVSPSGKLSYMVANESDYNVLDPSVPQEQFSLFPQSDFSEGLYYDYHHFDAQDIEPRFEFGYGMSYTTFKFSSLHIARTTRKSTITPLPAKQATVPGGNPALWEELFVVSATVANTGSYTAQEVAQLWVKIPREAEPVRQLRGFDKQNVPVGGRVTVKFSLTRKDFSVWDVKQQEWVLRGGEHRIYVGSSSRNLPLEGRNVI</sequence>
<dbReference type="SMART" id="SM01217">
    <property type="entry name" value="Fn3_like"/>
    <property type="match status" value="1"/>
</dbReference>
<keyword evidence="11" id="KW-0624">Polysaccharide degradation</keyword>
<comment type="caution">
    <text evidence="14">The sequence shown here is derived from an EMBL/GenBank/DDBJ whole genome shotgun (WGS) entry which is preliminary data.</text>
</comment>
<keyword evidence="8" id="KW-0136">Cellulose degradation</keyword>
<dbReference type="Gene3D" id="2.60.40.10">
    <property type="entry name" value="Immunoglobulins"/>
    <property type="match status" value="1"/>
</dbReference>
<evidence type="ECO:0000256" key="12">
    <source>
        <dbReference type="ARBA" id="ARBA00024983"/>
    </source>
</evidence>
<evidence type="ECO:0000313" key="15">
    <source>
        <dbReference type="Proteomes" id="UP001610335"/>
    </source>
</evidence>
<evidence type="ECO:0000313" key="14">
    <source>
        <dbReference type="EMBL" id="KAL2822217.1"/>
    </source>
</evidence>
<evidence type="ECO:0000256" key="9">
    <source>
        <dbReference type="ARBA" id="ARBA00023277"/>
    </source>
</evidence>
<evidence type="ECO:0000259" key="13">
    <source>
        <dbReference type="SMART" id="SM01217"/>
    </source>
</evidence>
<comment type="function">
    <text evidence="12">Beta-glucosidases are one of a number of cellulolytic enzymes involved in the degradation of cellulosic biomass. Catalyzes the last step releasing glucose from the inhibitory cellobiose.</text>
</comment>
<evidence type="ECO:0000256" key="11">
    <source>
        <dbReference type="ARBA" id="ARBA00023326"/>
    </source>
</evidence>
<dbReference type="EMBL" id="JBFXLS010000059">
    <property type="protein sequence ID" value="KAL2822217.1"/>
    <property type="molecule type" value="Genomic_DNA"/>
</dbReference>
<evidence type="ECO:0000256" key="8">
    <source>
        <dbReference type="ARBA" id="ARBA00023001"/>
    </source>
</evidence>
<reference evidence="14 15" key="1">
    <citation type="submission" date="2024-07" db="EMBL/GenBank/DDBJ databases">
        <title>Section-level genome sequencing and comparative genomics of Aspergillus sections Usti and Cavernicolus.</title>
        <authorList>
            <consortium name="Lawrence Berkeley National Laboratory"/>
            <person name="Nybo J.L."/>
            <person name="Vesth T.C."/>
            <person name="Theobald S."/>
            <person name="Frisvad J.C."/>
            <person name="Larsen T.O."/>
            <person name="Kjaerboelling I."/>
            <person name="Rothschild-Mancinelli K."/>
            <person name="Lyhne E.K."/>
            <person name="Kogle M.E."/>
            <person name="Barry K."/>
            <person name="Clum A."/>
            <person name="Na H."/>
            <person name="Ledsgaard L."/>
            <person name="Lin J."/>
            <person name="Lipzen A."/>
            <person name="Kuo A."/>
            <person name="Riley R."/>
            <person name="Mondo S."/>
            <person name="LaButti K."/>
            <person name="Haridas S."/>
            <person name="Pangalinan J."/>
            <person name="Salamov A.A."/>
            <person name="Simmons B.A."/>
            <person name="Magnuson J.K."/>
            <person name="Chen J."/>
            <person name="Drula E."/>
            <person name="Henrissat B."/>
            <person name="Wiebenga A."/>
            <person name="Lubbers R.J."/>
            <person name="Gomes A.C."/>
            <person name="Makela M.R."/>
            <person name="Stajich J."/>
            <person name="Grigoriev I.V."/>
            <person name="Mortensen U.H."/>
            <person name="De vries R.P."/>
            <person name="Baker S.E."/>
            <person name="Andersen M.R."/>
        </authorList>
    </citation>
    <scope>NUCLEOTIDE SEQUENCE [LARGE SCALE GENOMIC DNA]</scope>
    <source>
        <strain evidence="14 15">CBS 600.67</strain>
    </source>
</reference>
<evidence type="ECO:0000256" key="2">
    <source>
        <dbReference type="ARBA" id="ARBA00004613"/>
    </source>
</evidence>
<feature type="domain" description="Fibronectin type III-like" evidence="13">
    <location>
        <begin position="498"/>
        <end position="566"/>
    </location>
</feature>
<comment type="catalytic activity">
    <reaction evidence="1">
        <text>Hydrolysis of terminal, non-reducing beta-D-glucosyl residues with release of beta-D-glucose.</text>
        <dbReference type="EC" id="3.2.1.21"/>
    </reaction>
</comment>
<accession>A0ABR4I389</accession>
<dbReference type="InterPro" id="IPR026891">
    <property type="entry name" value="Fn3-like"/>
</dbReference>
<evidence type="ECO:0000256" key="4">
    <source>
        <dbReference type="ARBA" id="ARBA00012744"/>
    </source>
</evidence>